<evidence type="ECO:0000256" key="2">
    <source>
        <dbReference type="ARBA" id="ARBA00013346"/>
    </source>
</evidence>
<evidence type="ECO:0000256" key="3">
    <source>
        <dbReference type="ARBA" id="ARBA00030757"/>
    </source>
</evidence>
<keyword evidence="4" id="KW-0489">Methyltransferase</keyword>
<dbReference type="AlphaFoldDB" id="A0A0R0BYQ5"/>
<reference evidence="4 5" key="1">
    <citation type="submission" date="2015-05" db="EMBL/GenBank/DDBJ databases">
        <title>Genome sequencing and analysis of members of genus Stenotrophomonas.</title>
        <authorList>
            <person name="Patil P.P."/>
            <person name="Midha S."/>
            <person name="Patil P.B."/>
        </authorList>
    </citation>
    <scope>NUCLEOTIDE SEQUENCE [LARGE SCALE GENOMIC DNA]</scope>
    <source>
        <strain evidence="4 5">DSM 17805</strain>
    </source>
</reference>
<dbReference type="STRING" id="266128.ABB25_06080"/>
<dbReference type="CDD" id="cd02440">
    <property type="entry name" value="AdoMet_MTases"/>
    <property type="match status" value="1"/>
</dbReference>
<accession>A0A0R0BYQ5</accession>
<dbReference type="PANTHER" id="PTHR11579:SF18">
    <property type="entry name" value="PROTEIN-L-ISOASPARTATE O-METHYLTRANSFERASE"/>
    <property type="match status" value="1"/>
</dbReference>
<keyword evidence="4" id="KW-0808">Transferase</keyword>
<dbReference type="PANTHER" id="PTHR11579">
    <property type="entry name" value="PROTEIN-L-ISOASPARTATE O-METHYLTRANSFERASE"/>
    <property type="match status" value="1"/>
</dbReference>
<dbReference type="GO" id="GO:0032259">
    <property type="term" value="P:methylation"/>
    <property type="evidence" value="ECO:0007669"/>
    <property type="project" value="UniProtKB-KW"/>
</dbReference>
<dbReference type="RefSeq" id="WP_057664970.1">
    <property type="nucleotide sequence ID" value="NZ_LDJH01000010.1"/>
</dbReference>
<dbReference type="InterPro" id="IPR029063">
    <property type="entry name" value="SAM-dependent_MTases_sf"/>
</dbReference>
<dbReference type="GO" id="GO:0005737">
    <property type="term" value="C:cytoplasm"/>
    <property type="evidence" value="ECO:0007669"/>
    <property type="project" value="TreeGrafter"/>
</dbReference>
<proteinExistence type="inferred from homology"/>
<evidence type="ECO:0000313" key="5">
    <source>
        <dbReference type="Proteomes" id="UP000051254"/>
    </source>
</evidence>
<gene>
    <name evidence="4" type="ORF">ABB25_06080</name>
</gene>
<keyword evidence="5" id="KW-1185">Reference proteome</keyword>
<dbReference type="GO" id="GO:0004719">
    <property type="term" value="F:protein-L-isoaspartate (D-aspartate) O-methyltransferase activity"/>
    <property type="evidence" value="ECO:0007669"/>
    <property type="project" value="InterPro"/>
</dbReference>
<dbReference type="Proteomes" id="UP000051254">
    <property type="component" value="Unassembled WGS sequence"/>
</dbReference>
<dbReference type="Pfam" id="PF01135">
    <property type="entry name" value="PCMT"/>
    <property type="match status" value="1"/>
</dbReference>
<dbReference type="InterPro" id="IPR000682">
    <property type="entry name" value="PCMT"/>
</dbReference>
<evidence type="ECO:0000313" key="4">
    <source>
        <dbReference type="EMBL" id="KRG58452.1"/>
    </source>
</evidence>
<dbReference type="OrthoDB" id="9810066at2"/>
<protein>
    <recommendedName>
        <fullName evidence="2">Protein-L-isoaspartate O-methyltransferase</fullName>
    </recommendedName>
    <alternativeName>
        <fullName evidence="3">Protein L-isoaspartyl methyltransferase</fullName>
    </alternativeName>
</protein>
<comment type="similarity">
    <text evidence="1">Belongs to the methyltransferase superfamily. L-isoaspartyl/D-aspartyl protein methyltransferase family.</text>
</comment>
<dbReference type="SUPFAM" id="SSF53335">
    <property type="entry name" value="S-adenosyl-L-methionine-dependent methyltransferases"/>
    <property type="match status" value="1"/>
</dbReference>
<dbReference type="Gene3D" id="3.40.50.150">
    <property type="entry name" value="Vaccinia Virus protein VP39"/>
    <property type="match status" value="1"/>
</dbReference>
<evidence type="ECO:0000256" key="1">
    <source>
        <dbReference type="ARBA" id="ARBA00005369"/>
    </source>
</evidence>
<name>A0A0R0BYQ5_9GAMM</name>
<dbReference type="PATRIC" id="fig|266128.3.peg.77"/>
<organism evidence="4 5">
    <name type="scientific">Stenotrophomonas koreensis</name>
    <dbReference type="NCBI Taxonomy" id="266128"/>
    <lineage>
        <taxon>Bacteria</taxon>
        <taxon>Pseudomonadati</taxon>
        <taxon>Pseudomonadota</taxon>
        <taxon>Gammaproteobacteria</taxon>
        <taxon>Lysobacterales</taxon>
        <taxon>Lysobacteraceae</taxon>
        <taxon>Stenotrophomonas</taxon>
    </lineage>
</organism>
<sequence length="215" mass="23549">MTIDYNHARELMVEQQIRPWDVLELRVLKVLATLPREAFVADACKALAYSDVELPLANGQKMMKPVIEGRTLQALNIQDGESVLEIGSGSGYLAACLGQLGREVLSLEIDPAQAAIARANLDAAHLGDNVRIETADALHWDTERRFDAIVVTAAMDQLPSAFLKWLRPQGRLFVIHGRAPAMEAVLISAEGKVSSQFETEIGYLRGAEPVAQFSL</sequence>
<comment type="caution">
    <text evidence="4">The sequence shown here is derived from an EMBL/GenBank/DDBJ whole genome shotgun (WGS) entry which is preliminary data.</text>
</comment>
<dbReference type="EMBL" id="LDJH01000010">
    <property type="protein sequence ID" value="KRG58452.1"/>
    <property type="molecule type" value="Genomic_DNA"/>
</dbReference>